<dbReference type="AlphaFoldDB" id="A0A9P9J064"/>
<feature type="non-terminal residue" evidence="1">
    <location>
        <position position="292"/>
    </location>
</feature>
<accession>A0A9P9J064</accession>
<comment type="caution">
    <text evidence="1">The sequence shown here is derived from an EMBL/GenBank/DDBJ whole genome shotgun (WGS) entry which is preliminary data.</text>
</comment>
<keyword evidence="2" id="KW-1185">Reference proteome</keyword>
<dbReference type="EMBL" id="JAGMUU010000016">
    <property type="protein sequence ID" value="KAH7136714.1"/>
    <property type="molecule type" value="Genomic_DNA"/>
</dbReference>
<proteinExistence type="predicted"/>
<organism evidence="1 2">
    <name type="scientific">Dactylonectria estremocensis</name>
    <dbReference type="NCBI Taxonomy" id="1079267"/>
    <lineage>
        <taxon>Eukaryota</taxon>
        <taxon>Fungi</taxon>
        <taxon>Dikarya</taxon>
        <taxon>Ascomycota</taxon>
        <taxon>Pezizomycotina</taxon>
        <taxon>Sordariomycetes</taxon>
        <taxon>Hypocreomycetidae</taxon>
        <taxon>Hypocreales</taxon>
        <taxon>Nectriaceae</taxon>
        <taxon>Dactylonectria</taxon>
    </lineage>
</organism>
<dbReference type="Proteomes" id="UP000717696">
    <property type="component" value="Unassembled WGS sequence"/>
</dbReference>
<protein>
    <submittedName>
        <fullName evidence="1">Uncharacterized protein</fullName>
    </submittedName>
</protein>
<evidence type="ECO:0000313" key="1">
    <source>
        <dbReference type="EMBL" id="KAH7136714.1"/>
    </source>
</evidence>
<evidence type="ECO:0000313" key="2">
    <source>
        <dbReference type="Proteomes" id="UP000717696"/>
    </source>
</evidence>
<reference evidence="1" key="1">
    <citation type="journal article" date="2021" name="Nat. Commun.">
        <title>Genetic determinants of endophytism in the Arabidopsis root mycobiome.</title>
        <authorList>
            <person name="Mesny F."/>
            <person name="Miyauchi S."/>
            <person name="Thiergart T."/>
            <person name="Pickel B."/>
            <person name="Atanasova L."/>
            <person name="Karlsson M."/>
            <person name="Huettel B."/>
            <person name="Barry K.W."/>
            <person name="Haridas S."/>
            <person name="Chen C."/>
            <person name="Bauer D."/>
            <person name="Andreopoulos W."/>
            <person name="Pangilinan J."/>
            <person name="LaButti K."/>
            <person name="Riley R."/>
            <person name="Lipzen A."/>
            <person name="Clum A."/>
            <person name="Drula E."/>
            <person name="Henrissat B."/>
            <person name="Kohler A."/>
            <person name="Grigoriev I.V."/>
            <person name="Martin F.M."/>
            <person name="Hacquard S."/>
        </authorList>
    </citation>
    <scope>NUCLEOTIDE SEQUENCE</scope>
    <source>
        <strain evidence="1">MPI-CAGE-AT-0021</strain>
    </source>
</reference>
<gene>
    <name evidence="1" type="ORF">B0J13DRAFT_559943</name>
</gene>
<name>A0A9P9J064_9HYPO</name>
<dbReference type="OrthoDB" id="3596450at2759"/>
<sequence length="292" mass="33542">MPEEAQLQHRAKAGEFFGEENVSRTASYRDSADKVRHVTICPQKDLTYFSPLEIDSINWFHHYAFDDVPLIDRRGYPDSSATPSFLGLDVALDYHPLMLGSAASQMIHCRHRLLSFSSSSLTDMVDVFHESTGRTMWFIDHRLRRSTKRARPSASTQRIDNESSINDAQDERRVFYSNDCVFTEVRREDQSEWTIEEKHDNGTVFDFFDMLHNVSNGRLELEGSDRMKVLACEAAPGAAPRTTATWDTWDIECVACVEEEQEDLAPIRRVVRAVESDDDDLFDVDDFVLNLF</sequence>